<dbReference type="EMBL" id="CP159218">
    <property type="protein sequence ID" value="XCG63495.1"/>
    <property type="molecule type" value="Genomic_DNA"/>
</dbReference>
<reference evidence="1" key="1">
    <citation type="submission" date="2024-05" db="EMBL/GenBank/DDBJ databases">
        <authorList>
            <person name="Cai S.Y."/>
            <person name="Jin L.M."/>
            <person name="Li H.R."/>
        </authorList>
    </citation>
    <scope>NUCLEOTIDE SEQUENCE</scope>
    <source>
        <strain evidence="1">A5-74</strain>
    </source>
</reference>
<proteinExistence type="predicted"/>
<name>A0AAU8DMJ2_9ACTN</name>
<accession>A0AAU8DMJ2</accession>
<evidence type="ECO:0000313" key="1">
    <source>
        <dbReference type="EMBL" id="XCG63495.1"/>
    </source>
</evidence>
<protein>
    <submittedName>
        <fullName evidence="1">Thioredoxin family protein</fullName>
    </submittedName>
</protein>
<gene>
    <name evidence="1" type="ORF">ABLG96_20245</name>
</gene>
<dbReference type="RefSeq" id="WP_353649110.1">
    <property type="nucleotide sequence ID" value="NZ_CP159218.1"/>
</dbReference>
<organism evidence="1">
    <name type="scientific">Nakamurella sp. A5-74</name>
    <dbReference type="NCBI Taxonomy" id="3158264"/>
    <lineage>
        <taxon>Bacteria</taxon>
        <taxon>Bacillati</taxon>
        <taxon>Actinomycetota</taxon>
        <taxon>Actinomycetes</taxon>
        <taxon>Nakamurellales</taxon>
        <taxon>Nakamurellaceae</taxon>
        <taxon>Nakamurella</taxon>
    </lineage>
</organism>
<sequence>MHVQLLYFDECPNWQLADARLREALETLALHLEVEKVLVTTPEQADLWNFRGSPTVLIDGRDPFAQPGEQVGLSCRLYRTPDGIAASPTVNQLVEALSHP</sequence>
<dbReference type="AlphaFoldDB" id="A0AAU8DMJ2"/>